<dbReference type="SUPFAM" id="SSF75615">
    <property type="entry name" value="Siroheme synthase middle domains-like"/>
    <property type="match status" value="1"/>
</dbReference>
<dbReference type="NCBIfam" id="TIGR01470">
    <property type="entry name" value="cysG_Nterm"/>
    <property type="match status" value="1"/>
</dbReference>
<dbReference type="GO" id="GO:0004325">
    <property type="term" value="F:ferrochelatase activity"/>
    <property type="evidence" value="ECO:0007669"/>
    <property type="project" value="InterPro"/>
</dbReference>
<evidence type="ECO:0000256" key="3">
    <source>
        <dbReference type="ARBA" id="ARBA00023002"/>
    </source>
</evidence>
<dbReference type="GO" id="GO:0043115">
    <property type="term" value="F:precorrin-2 dehydrogenase activity"/>
    <property type="evidence" value="ECO:0007669"/>
    <property type="project" value="UniProtKB-EC"/>
</dbReference>
<evidence type="ECO:0000256" key="1">
    <source>
        <dbReference type="ARBA" id="ARBA00005010"/>
    </source>
</evidence>
<dbReference type="GO" id="GO:0019354">
    <property type="term" value="P:siroheme biosynthetic process"/>
    <property type="evidence" value="ECO:0007669"/>
    <property type="project" value="UniProtKB-UniPathway"/>
</dbReference>
<evidence type="ECO:0000256" key="5">
    <source>
        <dbReference type="ARBA" id="ARBA00023244"/>
    </source>
</evidence>
<dbReference type="InterPro" id="IPR028161">
    <property type="entry name" value="Met8-like"/>
</dbReference>
<evidence type="ECO:0000256" key="6">
    <source>
        <dbReference type="ARBA" id="ARBA00047561"/>
    </source>
</evidence>
<dbReference type="Pfam" id="PF13241">
    <property type="entry name" value="NAD_binding_7"/>
    <property type="match status" value="1"/>
</dbReference>
<sequence>MDMGLTEPRRWQHPYPIMASLTGSRCLVIGGGQVAERKVRSLLNAGAHVTVIAAEFSEGLAGLSGVVLRRETFNVQTLDEAGVYLLLVAATNDKEVNARIARYAMERSMLINVVDQPELSTFIMPSVVRRGKLVIAVSTAGASPSAARRIVKEIDAAYGEEYEMYLDFLSRVRLLVQERVTNKEARQKLFKEMLDWDLLGMIRQGDFGGWSEVFYQALEQQPWMSGQGEAKEAPSWAFLAAIGWHA</sequence>
<keyword evidence="3" id="KW-0560">Oxidoreductase</keyword>
<name>A0A3S0C7W2_9BACL</name>
<protein>
    <recommendedName>
        <fullName evidence="2">precorrin-2 dehydrogenase</fullName>
        <ecNumber evidence="2">1.3.1.76</ecNumber>
    </recommendedName>
</protein>
<keyword evidence="8" id="KW-1185">Reference proteome</keyword>
<evidence type="ECO:0000256" key="2">
    <source>
        <dbReference type="ARBA" id="ARBA00012400"/>
    </source>
</evidence>
<comment type="caution">
    <text evidence="7">The sequence shown here is derived from an EMBL/GenBank/DDBJ whole genome shotgun (WGS) entry which is preliminary data.</text>
</comment>
<dbReference type="OrthoDB" id="9773765at2"/>
<dbReference type="Gene3D" id="1.10.8.610">
    <property type="entry name" value="SirC, precorrin-2 dehydrogenase, C-terminal helical domain-like"/>
    <property type="match status" value="1"/>
</dbReference>
<dbReference type="EC" id="1.3.1.76" evidence="2"/>
<dbReference type="SUPFAM" id="SSF51735">
    <property type="entry name" value="NAD(P)-binding Rossmann-fold domains"/>
    <property type="match status" value="1"/>
</dbReference>
<gene>
    <name evidence="7" type="ORF">EJQ19_19440</name>
</gene>
<evidence type="ECO:0000256" key="4">
    <source>
        <dbReference type="ARBA" id="ARBA00023027"/>
    </source>
</evidence>
<dbReference type="AlphaFoldDB" id="A0A3S0C7W2"/>
<keyword evidence="5" id="KW-0627">Porphyrin biosynthesis</keyword>
<keyword evidence="4" id="KW-0520">NAD</keyword>
<dbReference type="InterPro" id="IPR006367">
    <property type="entry name" value="Sirohaem_synthase_N"/>
</dbReference>
<dbReference type="EMBL" id="RXHU01000059">
    <property type="protein sequence ID" value="RTE08020.1"/>
    <property type="molecule type" value="Genomic_DNA"/>
</dbReference>
<dbReference type="Proteomes" id="UP000276128">
    <property type="component" value="Unassembled WGS sequence"/>
</dbReference>
<dbReference type="PANTHER" id="PTHR35330">
    <property type="entry name" value="SIROHEME BIOSYNTHESIS PROTEIN MET8"/>
    <property type="match status" value="1"/>
</dbReference>
<evidence type="ECO:0000313" key="7">
    <source>
        <dbReference type="EMBL" id="RTE08020.1"/>
    </source>
</evidence>
<organism evidence="7 8">
    <name type="scientific">Paenibacillus whitsoniae</name>
    <dbReference type="NCBI Taxonomy" id="2496558"/>
    <lineage>
        <taxon>Bacteria</taxon>
        <taxon>Bacillati</taxon>
        <taxon>Bacillota</taxon>
        <taxon>Bacilli</taxon>
        <taxon>Bacillales</taxon>
        <taxon>Paenibacillaceae</taxon>
        <taxon>Paenibacillus</taxon>
    </lineage>
</organism>
<reference evidence="7 8" key="1">
    <citation type="submission" date="2018-12" db="EMBL/GenBank/DDBJ databases">
        <title>Bacillus ochoae sp. nov., Paenibacillus whitsoniae sp. nov., Paenibacillus spiritus sp. nov. Isolated from the Mars Exploration Rover during spacecraft assembly.</title>
        <authorList>
            <person name="Seuylemezian A."/>
            <person name="Vaishampayan P."/>
        </authorList>
    </citation>
    <scope>NUCLEOTIDE SEQUENCE [LARGE SCALE GENOMIC DNA]</scope>
    <source>
        <strain evidence="7 8">MER 54</strain>
    </source>
</reference>
<proteinExistence type="predicted"/>
<evidence type="ECO:0000313" key="8">
    <source>
        <dbReference type="Proteomes" id="UP000276128"/>
    </source>
</evidence>
<dbReference type="Gene3D" id="3.40.50.720">
    <property type="entry name" value="NAD(P)-binding Rossmann-like Domain"/>
    <property type="match status" value="1"/>
</dbReference>
<dbReference type="UniPathway" id="UPA00262">
    <property type="reaction ID" value="UER00222"/>
</dbReference>
<comment type="pathway">
    <text evidence="1">Porphyrin-containing compound metabolism; siroheme biosynthesis; sirohydrochlorin from precorrin-2: step 1/1.</text>
</comment>
<dbReference type="PANTHER" id="PTHR35330:SF1">
    <property type="entry name" value="SIROHEME BIOSYNTHESIS PROTEIN MET8"/>
    <property type="match status" value="1"/>
</dbReference>
<dbReference type="InterPro" id="IPR036291">
    <property type="entry name" value="NAD(P)-bd_dom_sf"/>
</dbReference>
<comment type="catalytic activity">
    <reaction evidence="6">
        <text>precorrin-2 + NAD(+) = sirohydrochlorin + NADH + 2 H(+)</text>
        <dbReference type="Rhea" id="RHEA:15613"/>
        <dbReference type="ChEBI" id="CHEBI:15378"/>
        <dbReference type="ChEBI" id="CHEBI:57540"/>
        <dbReference type="ChEBI" id="CHEBI:57945"/>
        <dbReference type="ChEBI" id="CHEBI:58351"/>
        <dbReference type="ChEBI" id="CHEBI:58827"/>
        <dbReference type="EC" id="1.3.1.76"/>
    </reaction>
</comment>
<accession>A0A3S0C7W2</accession>
<dbReference type="InterPro" id="IPR042518">
    <property type="entry name" value="SirC_C"/>
</dbReference>